<dbReference type="Pfam" id="PF00497">
    <property type="entry name" value="SBP_bac_3"/>
    <property type="match status" value="1"/>
</dbReference>
<evidence type="ECO:0000256" key="2">
    <source>
        <dbReference type="SAM" id="SignalP"/>
    </source>
</evidence>
<dbReference type="PANTHER" id="PTHR35936:SF17">
    <property type="entry name" value="ARGININE-BINDING EXTRACELLULAR PROTEIN ARTP"/>
    <property type="match status" value="1"/>
</dbReference>
<keyword evidence="1 2" id="KW-0732">Signal</keyword>
<feature type="chain" id="PRO_5025024568" description="Solute-binding protein family 3/N-terminal domain-containing protein" evidence="2">
    <location>
        <begin position="37"/>
        <end position="292"/>
    </location>
</feature>
<dbReference type="AlphaFoldDB" id="A0A5N5DYN8"/>
<dbReference type="SMART" id="SM00062">
    <property type="entry name" value="PBPb"/>
    <property type="match status" value="1"/>
</dbReference>
<evidence type="ECO:0000313" key="5">
    <source>
        <dbReference type="Proteomes" id="UP000325576"/>
    </source>
</evidence>
<evidence type="ECO:0000313" key="4">
    <source>
        <dbReference type="EMBL" id="KAB2583219.1"/>
    </source>
</evidence>
<reference evidence="4 5" key="1">
    <citation type="journal article" date="2017" name="Poromechanics V (2013)">
        <title>Genomic Characterization of the Arsenic-Tolerant Actinobacterium, &lt;i&gt;Rhodococcus erythropolis&lt;/i&gt; S43.</title>
        <authorList>
            <person name="Retamal-Morales G."/>
            <person name="Mehnert M."/>
            <person name="Schwabe R."/>
            <person name="Tischler D."/>
            <person name="Schloemann M."/>
            <person name="Levican G.J."/>
        </authorList>
    </citation>
    <scope>NUCLEOTIDE SEQUENCE [LARGE SCALE GENOMIC DNA]</scope>
    <source>
        <strain evidence="4 5">S43</strain>
    </source>
</reference>
<gene>
    <name evidence="4" type="ORF">BS297_21800</name>
</gene>
<dbReference type="PANTHER" id="PTHR35936">
    <property type="entry name" value="MEMBRANE-BOUND LYTIC MUREIN TRANSGLYCOSYLASE F"/>
    <property type="match status" value="1"/>
</dbReference>
<accession>A0A5N5DYN8</accession>
<dbReference type="Gene3D" id="3.40.190.10">
    <property type="entry name" value="Periplasmic binding protein-like II"/>
    <property type="match status" value="2"/>
</dbReference>
<dbReference type="PROSITE" id="PS51257">
    <property type="entry name" value="PROKAR_LIPOPROTEIN"/>
    <property type="match status" value="1"/>
</dbReference>
<name>A0A5N5DYN8_RHOER</name>
<evidence type="ECO:0000259" key="3">
    <source>
        <dbReference type="SMART" id="SM00062"/>
    </source>
</evidence>
<dbReference type="InterPro" id="IPR001638">
    <property type="entry name" value="Solute-binding_3/MltF_N"/>
</dbReference>
<evidence type="ECO:0000256" key="1">
    <source>
        <dbReference type="ARBA" id="ARBA00022729"/>
    </source>
</evidence>
<proteinExistence type="predicted"/>
<feature type="signal peptide" evidence="2">
    <location>
        <begin position="1"/>
        <end position="36"/>
    </location>
</feature>
<comment type="caution">
    <text evidence="4">The sequence shown here is derived from an EMBL/GenBank/DDBJ whole genome shotgun (WGS) entry which is preliminary data.</text>
</comment>
<feature type="domain" description="Solute-binding protein family 3/N-terminal" evidence="3">
    <location>
        <begin position="57"/>
        <end position="285"/>
    </location>
</feature>
<organism evidence="4 5">
    <name type="scientific">Rhodococcus erythropolis</name>
    <name type="common">Arthrobacter picolinophilus</name>
    <dbReference type="NCBI Taxonomy" id="1833"/>
    <lineage>
        <taxon>Bacteria</taxon>
        <taxon>Bacillati</taxon>
        <taxon>Actinomycetota</taxon>
        <taxon>Actinomycetes</taxon>
        <taxon>Mycobacteriales</taxon>
        <taxon>Nocardiaceae</taxon>
        <taxon>Rhodococcus</taxon>
        <taxon>Rhodococcus erythropolis group</taxon>
    </lineage>
</organism>
<sequence>MTDPTSRTRRHRISRKAVAGVLSAGLIAAVSACASAAPAVRADCTPEWTFPTVRDGVISVAAVNNPPMINIDPNSSDAEGLEVDILEGFADAACLPLKFNRVTGAAAVAAMSGGKMDIGAGGWGITEERGETIGQLDEPTVFNPPAILSNKGISTIAEMDGVKIGVEGGSLYQEKLEAEFGKDNVSSYQTVDAAVQDMVVGRIQAAYGDSTQLAQAAAANGLDVKTDLHLQKSDPKFEELTKMTLVNLPFTKSNTQLGAALNQYVSGLRESGALTSILLRWGLTEGNATGEF</sequence>
<protein>
    <recommendedName>
        <fullName evidence="3">Solute-binding protein family 3/N-terminal domain-containing protein</fullName>
    </recommendedName>
</protein>
<dbReference type="SUPFAM" id="SSF53850">
    <property type="entry name" value="Periplasmic binding protein-like II"/>
    <property type="match status" value="1"/>
</dbReference>
<dbReference type="EMBL" id="MRBO01000588">
    <property type="protein sequence ID" value="KAB2583219.1"/>
    <property type="molecule type" value="Genomic_DNA"/>
</dbReference>
<dbReference type="Proteomes" id="UP000325576">
    <property type="component" value="Unassembled WGS sequence"/>
</dbReference>